<name>F8NEZ9_SERL9</name>
<protein>
    <submittedName>
        <fullName evidence="1">Uncharacterized protein</fullName>
    </submittedName>
</protein>
<accession>F8NEZ9</accession>
<dbReference type="Proteomes" id="UP000008064">
    <property type="component" value="Unassembled WGS sequence"/>
</dbReference>
<sequence>MGGTSLLVPGGCELAVIAVTGSKVSAPTTDILLVVELARARWDSTGLHTDGAIEGLWCKFRGAVKFEEECNKDGRADEARGRLIFWP</sequence>
<dbReference type="GeneID" id="18810623"/>
<dbReference type="KEGG" id="sla:SERLADRAFT_375989"/>
<gene>
    <name evidence="1" type="ORF">SERLADRAFT_375989</name>
</gene>
<dbReference type="RefSeq" id="XP_007312642.1">
    <property type="nucleotide sequence ID" value="XM_007312580.1"/>
</dbReference>
<dbReference type="EMBL" id="GL945428">
    <property type="protein sequence ID" value="EGO30758.1"/>
    <property type="molecule type" value="Genomic_DNA"/>
</dbReference>
<dbReference type="HOGENOM" id="CLU_2484711_0_0_1"/>
<reference evidence="1" key="1">
    <citation type="submission" date="2011-04" db="EMBL/GenBank/DDBJ databases">
        <title>Evolution of plant cell wall degrading machinery underlies the functional diversity of forest fungi.</title>
        <authorList>
            <consortium name="US DOE Joint Genome Institute (JGI-PGF)"/>
            <person name="Eastwood D.C."/>
            <person name="Floudas D."/>
            <person name="Binder M."/>
            <person name="Majcherczyk A."/>
            <person name="Schneider P."/>
            <person name="Aerts A."/>
            <person name="Asiegbu F.O."/>
            <person name="Baker S.E."/>
            <person name="Barry K."/>
            <person name="Bendiksby M."/>
            <person name="Blumentritt M."/>
            <person name="Coutinho P.M."/>
            <person name="Cullen D."/>
            <person name="Cullen D."/>
            <person name="Gathman A."/>
            <person name="Goodell B."/>
            <person name="Henrissat B."/>
            <person name="Ihrmark K."/>
            <person name="Kauserud H."/>
            <person name="Kohler A."/>
            <person name="LaButti K."/>
            <person name="Lapidus A."/>
            <person name="Lavin J.L."/>
            <person name="Lee Y.-H."/>
            <person name="Lindquist E."/>
            <person name="Lilly W."/>
            <person name="Lucas S."/>
            <person name="Morin E."/>
            <person name="Murat C."/>
            <person name="Oguiza J.A."/>
            <person name="Park J."/>
            <person name="Pisabarro A.G."/>
            <person name="Riley R."/>
            <person name="Rosling A."/>
            <person name="Salamov A."/>
            <person name="Schmidt O."/>
            <person name="Schmutz J."/>
            <person name="Skrede I."/>
            <person name="Stenlid J."/>
            <person name="Wiebenga A."/>
            <person name="Xie X."/>
            <person name="Kues U."/>
            <person name="Hibbett D.S."/>
            <person name="Hoffmeister D."/>
            <person name="Hogberg N."/>
            <person name="Martin F."/>
            <person name="Grigoriev I.V."/>
            <person name="Watkinson S.C."/>
        </authorList>
    </citation>
    <scope>NUCLEOTIDE SEQUENCE</scope>
    <source>
        <strain evidence="1">S7.9</strain>
    </source>
</reference>
<proteinExistence type="predicted"/>
<organism>
    <name type="scientific">Serpula lacrymans var. lacrymans (strain S7.9)</name>
    <name type="common">Dry rot fungus</name>
    <dbReference type="NCBI Taxonomy" id="578457"/>
    <lineage>
        <taxon>Eukaryota</taxon>
        <taxon>Fungi</taxon>
        <taxon>Dikarya</taxon>
        <taxon>Basidiomycota</taxon>
        <taxon>Agaricomycotina</taxon>
        <taxon>Agaricomycetes</taxon>
        <taxon>Agaricomycetidae</taxon>
        <taxon>Boletales</taxon>
        <taxon>Coniophorineae</taxon>
        <taxon>Serpulaceae</taxon>
        <taxon>Serpula</taxon>
    </lineage>
</organism>
<dbReference type="AlphaFoldDB" id="F8NEZ9"/>
<evidence type="ECO:0000313" key="1">
    <source>
        <dbReference type="EMBL" id="EGO30758.1"/>
    </source>
</evidence>